<evidence type="ECO:0000313" key="2">
    <source>
        <dbReference type="Proteomes" id="UP000184339"/>
    </source>
</evidence>
<keyword evidence="2" id="KW-1185">Reference proteome</keyword>
<evidence type="ECO:0008006" key="3">
    <source>
        <dbReference type="Google" id="ProtNLM"/>
    </source>
</evidence>
<gene>
    <name evidence="1" type="ORF">SAMN05192549_12714</name>
</gene>
<protein>
    <recommendedName>
        <fullName evidence="3">RiboL-PSP-HEPN domain-containing protein</fullName>
    </recommendedName>
</protein>
<reference evidence="2" key="1">
    <citation type="submission" date="2016-11" db="EMBL/GenBank/DDBJ databases">
        <authorList>
            <person name="Varghese N."/>
            <person name="Submissions S."/>
        </authorList>
    </citation>
    <scope>NUCLEOTIDE SEQUENCE [LARGE SCALE GENOMIC DNA]</scope>
    <source>
        <strain evidence="2">Sac-22</strain>
    </source>
</reference>
<name>A0A1M7RF94_9BURK</name>
<evidence type="ECO:0000313" key="1">
    <source>
        <dbReference type="EMBL" id="SHN44829.1"/>
    </source>
</evidence>
<proteinExistence type="predicted"/>
<dbReference type="Proteomes" id="UP000184339">
    <property type="component" value="Unassembled WGS sequence"/>
</dbReference>
<accession>A0A1M7RF94</accession>
<organism evidence="1 2">
    <name type="scientific">Duganella sacchari</name>
    <dbReference type="NCBI Taxonomy" id="551987"/>
    <lineage>
        <taxon>Bacteria</taxon>
        <taxon>Pseudomonadati</taxon>
        <taxon>Pseudomonadota</taxon>
        <taxon>Betaproteobacteria</taxon>
        <taxon>Burkholderiales</taxon>
        <taxon>Oxalobacteraceae</taxon>
        <taxon>Telluria group</taxon>
        <taxon>Duganella</taxon>
    </lineage>
</organism>
<dbReference type="EMBL" id="FRCX01000027">
    <property type="protein sequence ID" value="SHN44829.1"/>
    <property type="molecule type" value="Genomic_DNA"/>
</dbReference>
<sequence length="192" mass="21544">MEAVISPSELYQLDPRAKMFGWTPEERFALMSSVSISDAIPEQVHRQVVTAKNLIIHSCLYYPYNVTAIQIAFAALEMAIRLRTECEGHTVAIKGLRAAMQHAVRSKWISDEGLPLPKRPTSFRMSSEGHLEEFEPPLVRSYVEVLAEFMPKIRNELAHGSGYLHNGGASKVLIVNHLINQLFPSRTTISSL</sequence>
<dbReference type="STRING" id="551987.SAMN05192549_12714"/>
<dbReference type="AlphaFoldDB" id="A0A1M7RF94"/>